<keyword evidence="1" id="KW-0812">Transmembrane</keyword>
<dbReference type="EMBL" id="CP069362">
    <property type="protein sequence ID" value="WGS63972.1"/>
    <property type="molecule type" value="Genomic_DNA"/>
</dbReference>
<dbReference type="Proteomes" id="UP001232493">
    <property type="component" value="Chromosome"/>
</dbReference>
<name>A0ABY8PMW6_9BACT</name>
<protein>
    <recommendedName>
        <fullName evidence="4">Cell wall-active antibiotics response LiaF-like C-terminal domain-containing protein</fullName>
    </recommendedName>
</protein>
<keyword evidence="1" id="KW-0472">Membrane</keyword>
<feature type="transmembrane region" description="Helical" evidence="1">
    <location>
        <begin position="80"/>
        <end position="99"/>
    </location>
</feature>
<keyword evidence="3" id="KW-1185">Reference proteome</keyword>
<feature type="transmembrane region" description="Helical" evidence="1">
    <location>
        <begin position="51"/>
        <end position="68"/>
    </location>
</feature>
<evidence type="ECO:0000313" key="2">
    <source>
        <dbReference type="EMBL" id="WGS63972.1"/>
    </source>
</evidence>
<evidence type="ECO:0000256" key="1">
    <source>
        <dbReference type="SAM" id="Phobius"/>
    </source>
</evidence>
<gene>
    <name evidence="2" type="ORF">JRV97_06215</name>
</gene>
<keyword evidence="1" id="KW-1133">Transmembrane helix</keyword>
<accession>A0ABY8PMW6</accession>
<reference evidence="2 3" key="1">
    <citation type="submission" date="2021-02" db="EMBL/GenBank/DDBJ databases">
        <title>Characterization of Marinitoga sp. nov. str. BP5-C20A.</title>
        <authorList>
            <person name="Erauso G."/>
            <person name="Postec A."/>
        </authorList>
    </citation>
    <scope>NUCLEOTIDE SEQUENCE [LARGE SCALE GENOMIC DNA]</scope>
    <source>
        <strain evidence="2 3">BP5-C20A</strain>
    </source>
</reference>
<feature type="transmembrane region" description="Helical" evidence="1">
    <location>
        <begin position="6"/>
        <end position="39"/>
    </location>
</feature>
<organism evidence="2 3">
    <name type="scientific">Marinitoga aeolica</name>
    <dbReference type="NCBI Taxonomy" id="2809031"/>
    <lineage>
        <taxon>Bacteria</taxon>
        <taxon>Thermotogati</taxon>
        <taxon>Thermotogota</taxon>
        <taxon>Thermotogae</taxon>
        <taxon>Petrotogales</taxon>
        <taxon>Petrotogaceae</taxon>
        <taxon>Marinitoga</taxon>
    </lineage>
</organism>
<evidence type="ECO:0008006" key="4">
    <source>
        <dbReference type="Google" id="ProtNLM"/>
    </source>
</evidence>
<dbReference type="RefSeq" id="WP_280997268.1">
    <property type="nucleotide sequence ID" value="NZ_CP069362.1"/>
</dbReference>
<evidence type="ECO:0000313" key="3">
    <source>
        <dbReference type="Proteomes" id="UP001232493"/>
    </source>
</evidence>
<proteinExistence type="predicted"/>
<sequence>MIMGIISVLIGILIFASLIFKVSFTISAVIELILALIFIFDGMKIFKKIKSENLGNLIFGIILLFDLFNLFDFNASVGELILLFIGSQLLSSGLVTLFFRDLSLKYSKNYQTQNNKIFEIQNDKPLELNLDLDWNKCNIISHNESTLKISSKYNKSIFKQKIDFKDNILNFEEKLRINSINIPERAQSSIYIPYKTNTIFNVQSNVSDLMLDLYEINSNYIKINSKASKLHLIPSSKSDSNIDINIQVSNLILEIPSNVFVVINYIGDITLKDLNNFIQKDDSTLVSNNFEMSQYTCKINISSEMSKISSFMS</sequence>